<dbReference type="PANTHER" id="PTHR30363">
    <property type="entry name" value="HTH-TYPE TRANSCRIPTIONAL REGULATOR SRLR-RELATED"/>
    <property type="match status" value="1"/>
</dbReference>
<reference evidence="6 7" key="1">
    <citation type="submission" date="2017-12" db="EMBL/GenBank/DDBJ databases">
        <title>Characterization of six clinical isolates of Enterochimera gen. nov., a novel genus of the Yersiniaciae family and the three species Enterochimera arupensis sp. nov., Enterochimera coloradensis sp. nov, and Enterochimera californica sp. nov.</title>
        <authorList>
            <person name="Rossi A."/>
            <person name="Fisher M."/>
        </authorList>
    </citation>
    <scope>NUCLEOTIDE SEQUENCE [LARGE SCALE GENOMIC DNA]</scope>
    <source>
        <strain evidence="6 7">2016Iso1</strain>
    </source>
</reference>
<dbReference type="PANTHER" id="PTHR30363:SF4">
    <property type="entry name" value="GLYCEROL-3-PHOSPHATE REGULON REPRESSOR"/>
    <property type="match status" value="1"/>
</dbReference>
<evidence type="ECO:0000313" key="6">
    <source>
        <dbReference type="EMBL" id="PLR47372.1"/>
    </source>
</evidence>
<dbReference type="InterPro" id="IPR036388">
    <property type="entry name" value="WH-like_DNA-bd_sf"/>
</dbReference>
<dbReference type="InterPro" id="IPR018356">
    <property type="entry name" value="Tscrpt_reg_HTH_DeoR_CS"/>
</dbReference>
<dbReference type="RefSeq" id="WP_101835361.1">
    <property type="nucleotide sequence ID" value="NZ_PJZK01000015.1"/>
</dbReference>
<dbReference type="GO" id="GO:0003700">
    <property type="term" value="F:DNA-binding transcription factor activity"/>
    <property type="evidence" value="ECO:0007669"/>
    <property type="project" value="InterPro"/>
</dbReference>
<protein>
    <submittedName>
        <fullName evidence="6">Decarboxylase</fullName>
    </submittedName>
</protein>
<sequence>MLDYAAFPEQRQSLIRQLLVQEGRVVCADLAEKWQVSEHTIRRDLQELAREGVCKKVYGGAVSIVPPSGDLTARTEQGSAEKARLGAACAQLVKAGSCIFIDAGSTNLALAHALPDDLAFTAVTNTPAIAVALMAHPHCDVIMLGGRLQRQSGGSVGITAQQQAAQIAFDQVFLGGCALDAEEGMTVFDYEDAAFKKSVMLRSNEVIMAMTAEKVPGVARYSVASCEDIAVLVVERTLPVGMLAAFKEKNIRLVHPE</sequence>
<dbReference type="Gene3D" id="1.10.10.10">
    <property type="entry name" value="Winged helix-like DNA-binding domain superfamily/Winged helix DNA-binding domain"/>
    <property type="match status" value="1"/>
</dbReference>
<evidence type="ECO:0000256" key="2">
    <source>
        <dbReference type="ARBA" id="ARBA00023015"/>
    </source>
</evidence>
<dbReference type="PRINTS" id="PR00037">
    <property type="entry name" value="HTHLACR"/>
</dbReference>
<name>A0A2N5EKV3_9GAMM</name>
<feature type="domain" description="HTH deoR-type" evidence="5">
    <location>
        <begin position="8"/>
        <end position="63"/>
    </location>
</feature>
<dbReference type="PROSITE" id="PS51000">
    <property type="entry name" value="HTH_DEOR_2"/>
    <property type="match status" value="1"/>
</dbReference>
<keyword evidence="2" id="KW-0805">Transcription regulation</keyword>
<comment type="caution">
    <text evidence="6">The sequence shown here is derived from an EMBL/GenBank/DDBJ whole genome shotgun (WGS) entry which is preliminary data.</text>
</comment>
<dbReference type="OrthoDB" id="9814815at2"/>
<dbReference type="SUPFAM" id="SSF100950">
    <property type="entry name" value="NagB/RpiA/CoA transferase-like"/>
    <property type="match status" value="1"/>
</dbReference>
<dbReference type="InterPro" id="IPR036390">
    <property type="entry name" value="WH_DNA-bd_sf"/>
</dbReference>
<dbReference type="InterPro" id="IPR037171">
    <property type="entry name" value="NagB/RpiA_transferase-like"/>
</dbReference>
<keyword evidence="3" id="KW-0238">DNA-binding</keyword>
<evidence type="ECO:0000256" key="1">
    <source>
        <dbReference type="ARBA" id="ARBA00022491"/>
    </source>
</evidence>
<evidence type="ECO:0000256" key="3">
    <source>
        <dbReference type="ARBA" id="ARBA00023125"/>
    </source>
</evidence>
<dbReference type="EMBL" id="PJZK01000015">
    <property type="protein sequence ID" value="PLR47372.1"/>
    <property type="molecule type" value="Genomic_DNA"/>
</dbReference>
<keyword evidence="1" id="KW-0678">Repressor</keyword>
<keyword evidence="4" id="KW-0804">Transcription</keyword>
<proteinExistence type="predicted"/>
<evidence type="ECO:0000256" key="4">
    <source>
        <dbReference type="ARBA" id="ARBA00023163"/>
    </source>
</evidence>
<evidence type="ECO:0000313" key="7">
    <source>
        <dbReference type="Proteomes" id="UP000234626"/>
    </source>
</evidence>
<dbReference type="InterPro" id="IPR001034">
    <property type="entry name" value="DeoR_HTH"/>
</dbReference>
<keyword evidence="7" id="KW-1185">Reference proteome</keyword>
<gene>
    <name evidence="6" type="ORF">CYR34_14575</name>
</gene>
<dbReference type="InterPro" id="IPR050313">
    <property type="entry name" value="Carb_Metab_HTH_regulators"/>
</dbReference>
<dbReference type="InterPro" id="IPR014036">
    <property type="entry name" value="DeoR-like_C"/>
</dbReference>
<dbReference type="SMART" id="SM00420">
    <property type="entry name" value="HTH_DEOR"/>
    <property type="match status" value="1"/>
</dbReference>
<organism evidence="6 7">
    <name type="scientific">Chimaeribacter arupi</name>
    <dbReference type="NCBI Taxonomy" id="2060066"/>
    <lineage>
        <taxon>Bacteria</taxon>
        <taxon>Pseudomonadati</taxon>
        <taxon>Pseudomonadota</taxon>
        <taxon>Gammaproteobacteria</taxon>
        <taxon>Enterobacterales</taxon>
        <taxon>Yersiniaceae</taxon>
        <taxon>Chimaeribacter</taxon>
    </lineage>
</organism>
<evidence type="ECO:0000259" key="5">
    <source>
        <dbReference type="PROSITE" id="PS51000"/>
    </source>
</evidence>
<dbReference type="GO" id="GO:0003677">
    <property type="term" value="F:DNA binding"/>
    <property type="evidence" value="ECO:0007669"/>
    <property type="project" value="UniProtKB-KW"/>
</dbReference>
<dbReference type="SUPFAM" id="SSF46785">
    <property type="entry name" value="Winged helix' DNA-binding domain"/>
    <property type="match status" value="1"/>
</dbReference>
<dbReference type="Pfam" id="PF00455">
    <property type="entry name" value="DeoRC"/>
    <property type="match status" value="1"/>
</dbReference>
<accession>A0A2N5EKV3</accession>
<dbReference type="Pfam" id="PF08220">
    <property type="entry name" value="HTH_DeoR"/>
    <property type="match status" value="1"/>
</dbReference>
<dbReference type="Proteomes" id="UP000234626">
    <property type="component" value="Unassembled WGS sequence"/>
</dbReference>
<dbReference type="AlphaFoldDB" id="A0A2N5EKV3"/>
<dbReference type="PROSITE" id="PS00894">
    <property type="entry name" value="HTH_DEOR_1"/>
    <property type="match status" value="1"/>
</dbReference>
<dbReference type="SMART" id="SM01134">
    <property type="entry name" value="DeoRC"/>
    <property type="match status" value="1"/>
</dbReference>